<keyword evidence="4" id="KW-0221">Differentiation</keyword>
<feature type="transmembrane region" description="Helical" evidence="17">
    <location>
        <begin position="122"/>
        <end position="140"/>
    </location>
</feature>
<dbReference type="InterPro" id="IPR001104">
    <property type="entry name" value="3-oxo-5_a-steroid_4-DH_C"/>
</dbReference>
<feature type="transmembrane region" description="Helical" evidence="17">
    <location>
        <begin position="219"/>
        <end position="239"/>
    </location>
</feature>
<dbReference type="PROSITE" id="PS50244">
    <property type="entry name" value="S5A_REDUCTASE"/>
    <property type="match status" value="1"/>
</dbReference>
<reference evidence="19 20" key="1">
    <citation type="submission" date="2015-09" db="EMBL/GenBank/DDBJ databases">
        <authorList>
            <consortium name="Pathogen Informatics"/>
        </authorList>
    </citation>
    <scope>NUCLEOTIDE SEQUENCE [LARGE SCALE GENOMIC DNA]</scope>
    <source>
        <strain evidence="19 20">2789STDY5608840</strain>
    </source>
</reference>
<feature type="transmembrane region" description="Helical" evidence="17">
    <location>
        <begin position="92"/>
        <end position="115"/>
    </location>
</feature>
<keyword evidence="6" id="KW-0492">Microsome</keyword>
<dbReference type="GO" id="GO:0016020">
    <property type="term" value="C:membrane"/>
    <property type="evidence" value="ECO:0007669"/>
    <property type="project" value="InterPro"/>
</dbReference>
<dbReference type="GO" id="GO:0030154">
    <property type="term" value="P:cell differentiation"/>
    <property type="evidence" value="ECO:0007669"/>
    <property type="project" value="UniProtKB-KW"/>
</dbReference>
<name>A0A173Y6N4_9BACE</name>
<keyword evidence="9 19" id="KW-0560">Oxidoreductase</keyword>
<keyword evidence="5" id="KW-0256">Endoplasmic reticulum</keyword>
<dbReference type="EMBL" id="CYZH01000002">
    <property type="protein sequence ID" value="CUN58388.1"/>
    <property type="molecule type" value="Genomic_DNA"/>
</dbReference>
<evidence type="ECO:0000256" key="12">
    <source>
        <dbReference type="ARBA" id="ARBA00037789"/>
    </source>
</evidence>
<comment type="catalytic activity">
    <reaction evidence="16">
        <text>androst-4-ene-3,17-dione + NADPH + H(+) = 5alpha-androstan-3,17-dione + NADP(+)</text>
        <dbReference type="Rhea" id="RHEA:50816"/>
        <dbReference type="ChEBI" id="CHEBI:15378"/>
        <dbReference type="ChEBI" id="CHEBI:15994"/>
        <dbReference type="ChEBI" id="CHEBI:16422"/>
        <dbReference type="ChEBI" id="CHEBI:57783"/>
        <dbReference type="ChEBI" id="CHEBI:58349"/>
    </reaction>
    <physiologicalReaction direction="left-to-right" evidence="16">
        <dbReference type="Rhea" id="RHEA:50817"/>
    </physiologicalReaction>
</comment>
<evidence type="ECO:0000256" key="1">
    <source>
        <dbReference type="ARBA" id="ARBA00004477"/>
    </source>
</evidence>
<evidence type="ECO:0000256" key="5">
    <source>
        <dbReference type="ARBA" id="ARBA00022824"/>
    </source>
</evidence>
<evidence type="ECO:0000256" key="2">
    <source>
        <dbReference type="ARBA" id="ARBA00004524"/>
    </source>
</evidence>
<evidence type="ECO:0000256" key="8">
    <source>
        <dbReference type="ARBA" id="ARBA00022989"/>
    </source>
</evidence>
<keyword evidence="10" id="KW-0443">Lipid metabolism</keyword>
<feature type="transmembrane region" description="Helical" evidence="17">
    <location>
        <begin position="66"/>
        <end position="86"/>
    </location>
</feature>
<evidence type="ECO:0000256" key="14">
    <source>
        <dbReference type="ARBA" id="ARBA00041664"/>
    </source>
</evidence>
<protein>
    <recommendedName>
        <fullName evidence="13">3-oxo-5-alpha-steroid 4-dehydrogenase 1</fullName>
    </recommendedName>
    <alternativeName>
        <fullName evidence="14">SR type 1</fullName>
    </alternativeName>
    <alternativeName>
        <fullName evidence="15">Steroid 5-alpha-reductase 1</fullName>
    </alternativeName>
</protein>
<comment type="function">
    <text evidence="12">Converts testosterone into 5-alpha-dihydrotestosterone and progesterone or corticosterone into their corresponding 5-alpha-3-oxosteroids. It plays a central role in sexual differentiation and androgen physiology.</text>
</comment>
<feature type="transmembrane region" description="Helical" evidence="17">
    <location>
        <begin position="23"/>
        <end position="46"/>
    </location>
</feature>
<evidence type="ECO:0000256" key="16">
    <source>
        <dbReference type="ARBA" id="ARBA00049166"/>
    </source>
</evidence>
<evidence type="ECO:0000259" key="18">
    <source>
        <dbReference type="Pfam" id="PF02544"/>
    </source>
</evidence>
<keyword evidence="3 17" id="KW-0812">Transmembrane</keyword>
<evidence type="ECO:0000313" key="20">
    <source>
        <dbReference type="Proteomes" id="UP000095517"/>
    </source>
</evidence>
<keyword evidence="11 17" id="KW-0472">Membrane</keyword>
<evidence type="ECO:0000256" key="6">
    <source>
        <dbReference type="ARBA" id="ARBA00022848"/>
    </source>
</evidence>
<evidence type="ECO:0000256" key="4">
    <source>
        <dbReference type="ARBA" id="ARBA00022782"/>
    </source>
</evidence>
<dbReference type="InterPro" id="IPR039357">
    <property type="entry name" value="SRD5A/TECR"/>
</dbReference>
<dbReference type="GO" id="GO:0006694">
    <property type="term" value="P:steroid biosynthetic process"/>
    <property type="evidence" value="ECO:0007669"/>
    <property type="project" value="TreeGrafter"/>
</dbReference>
<dbReference type="Proteomes" id="UP000095517">
    <property type="component" value="Unassembled WGS sequence"/>
</dbReference>
<evidence type="ECO:0000256" key="7">
    <source>
        <dbReference type="ARBA" id="ARBA00022857"/>
    </source>
</evidence>
<sequence length="272" mass="32000">MCGYYFHFCYFCALQKNFNMNLAAFNLFLGVMSLIALIVFVALYFVKAGYGIFRTSSWGAAISNKLAWILMEAPVFLVMCVMWMYSERRFEPVILTFFLFFQLHYFQRAFIFPLLLKGKSKMPLAIMSMGILFNLLNGYMQGEWIFYLAPATMYQSDWFTSPYFIIGTLLFFMGMLVNWSSDYIIRHLRKPGDTRHYLPQKGMYRYVTSANYFGEIVEWAGWAILTCSLSGLVFLWWTIANLVPRADAIWKRYREEFGDAVGTRKRVFPFLY</sequence>
<evidence type="ECO:0000256" key="3">
    <source>
        <dbReference type="ARBA" id="ARBA00022692"/>
    </source>
</evidence>
<evidence type="ECO:0000256" key="11">
    <source>
        <dbReference type="ARBA" id="ARBA00023136"/>
    </source>
</evidence>
<keyword evidence="8 17" id="KW-1133">Transmembrane helix</keyword>
<dbReference type="STRING" id="338188.ERS852397_00490"/>
<evidence type="ECO:0000256" key="13">
    <source>
        <dbReference type="ARBA" id="ARBA00039428"/>
    </source>
</evidence>
<dbReference type="PIRSF" id="PIRSF015596">
    <property type="entry name" value="5_alpha-SR2"/>
    <property type="match status" value="1"/>
</dbReference>
<keyword evidence="7" id="KW-0521">NADP</keyword>
<comment type="subcellular location">
    <subcellularLocation>
        <location evidence="1">Endoplasmic reticulum membrane</location>
        <topology evidence="1">Multi-pass membrane protein</topology>
    </subcellularLocation>
    <subcellularLocation>
        <location evidence="2">Microsome membrane</location>
    </subcellularLocation>
</comment>
<proteinExistence type="predicted"/>
<dbReference type="InterPro" id="IPR016636">
    <property type="entry name" value="3-oxo-5-alpha-steroid_4-DH"/>
</dbReference>
<accession>A0A173Y6N4</accession>
<evidence type="ECO:0000256" key="9">
    <source>
        <dbReference type="ARBA" id="ARBA00023002"/>
    </source>
</evidence>
<evidence type="ECO:0000256" key="15">
    <source>
        <dbReference type="ARBA" id="ARBA00042579"/>
    </source>
</evidence>
<evidence type="ECO:0000256" key="17">
    <source>
        <dbReference type="SAM" id="Phobius"/>
    </source>
</evidence>
<dbReference type="AlphaFoldDB" id="A0A173Y6N4"/>
<dbReference type="PANTHER" id="PTHR10556:SF57">
    <property type="entry name" value="3-OXO-5-ALPHA-STEROID 4-DEHYDROGENASE 1"/>
    <property type="match status" value="1"/>
</dbReference>
<dbReference type="GO" id="GO:0003865">
    <property type="term" value="F:3-oxo-5-alpha-steroid 4-dehydrogenase activity"/>
    <property type="evidence" value="ECO:0007669"/>
    <property type="project" value="InterPro"/>
</dbReference>
<dbReference type="Pfam" id="PF02544">
    <property type="entry name" value="Steroid_dh"/>
    <property type="match status" value="1"/>
</dbReference>
<dbReference type="PANTHER" id="PTHR10556">
    <property type="entry name" value="3-OXO-5-ALPHA-STEROID 4-DEHYDROGENASE"/>
    <property type="match status" value="1"/>
</dbReference>
<evidence type="ECO:0000256" key="10">
    <source>
        <dbReference type="ARBA" id="ARBA00023098"/>
    </source>
</evidence>
<gene>
    <name evidence="19" type="ORF">ERS852397_00490</name>
</gene>
<feature type="domain" description="3-oxo-5-alpha-steroid 4-dehydrogenase C-terminal" evidence="18">
    <location>
        <begin position="121"/>
        <end position="272"/>
    </location>
</feature>
<feature type="transmembrane region" description="Helical" evidence="17">
    <location>
        <begin position="160"/>
        <end position="180"/>
    </location>
</feature>
<organism evidence="19 20">
    <name type="scientific">Bacteroides finegoldii</name>
    <dbReference type="NCBI Taxonomy" id="338188"/>
    <lineage>
        <taxon>Bacteria</taxon>
        <taxon>Pseudomonadati</taxon>
        <taxon>Bacteroidota</taxon>
        <taxon>Bacteroidia</taxon>
        <taxon>Bacteroidales</taxon>
        <taxon>Bacteroidaceae</taxon>
        <taxon>Bacteroides</taxon>
    </lineage>
</organism>
<evidence type="ECO:0000313" key="19">
    <source>
        <dbReference type="EMBL" id="CUN58388.1"/>
    </source>
</evidence>